<protein>
    <submittedName>
        <fullName evidence="2">DUF2812 domain-containing protein</fullName>
    </submittedName>
</protein>
<keyword evidence="1" id="KW-0812">Transmembrane</keyword>
<keyword evidence="1" id="KW-0472">Membrane</keyword>
<evidence type="ECO:0000256" key="1">
    <source>
        <dbReference type="SAM" id="Phobius"/>
    </source>
</evidence>
<gene>
    <name evidence="2" type="ORF">GJ697_15465</name>
</gene>
<sequence>MAGCRDGGGVKTVRKFKLWFVWQDEQHQQWLQQQAAQGLHLRDTNIFGLHTFARGAPADIAYRWDVRYMTPDAEYRQLFQDAGWEHVTSSLGWHCWRKPRKAGVATEIFTDSRDRAAKYQRVIRLLAAVMAVEVLTALLLPDSQFFQGMAWGMGVATVVIGGLSLFMLARRVKAVKHA</sequence>
<name>A0A6L5QHW3_9BURK</name>
<proteinExistence type="predicted"/>
<dbReference type="AlphaFoldDB" id="A0A6L5QHW3"/>
<accession>A0A6L5QHW3</accession>
<evidence type="ECO:0000313" key="3">
    <source>
        <dbReference type="Proteomes" id="UP000481037"/>
    </source>
</evidence>
<evidence type="ECO:0000313" key="2">
    <source>
        <dbReference type="EMBL" id="MRX09240.1"/>
    </source>
</evidence>
<keyword evidence="3" id="KW-1185">Reference proteome</keyword>
<feature type="transmembrane region" description="Helical" evidence="1">
    <location>
        <begin position="122"/>
        <end position="140"/>
    </location>
</feature>
<dbReference type="InterPro" id="IPR021359">
    <property type="entry name" value="DUF2812"/>
</dbReference>
<dbReference type="Proteomes" id="UP000481037">
    <property type="component" value="Unassembled WGS sequence"/>
</dbReference>
<reference evidence="2 3" key="1">
    <citation type="submission" date="2019-11" db="EMBL/GenBank/DDBJ databases">
        <title>Novel species isolated from a subtropical stream in China.</title>
        <authorList>
            <person name="Lu H."/>
        </authorList>
    </citation>
    <scope>NUCLEOTIDE SEQUENCE [LARGE SCALE GENOMIC DNA]</scope>
    <source>
        <strain evidence="2 3">FT25W</strain>
    </source>
</reference>
<keyword evidence="1" id="KW-1133">Transmembrane helix</keyword>
<dbReference type="EMBL" id="WKJM01000012">
    <property type="protein sequence ID" value="MRX09240.1"/>
    <property type="molecule type" value="Genomic_DNA"/>
</dbReference>
<organism evidence="2 3">
    <name type="scientific">Duganella alba</name>
    <dbReference type="NCBI Taxonomy" id="2666081"/>
    <lineage>
        <taxon>Bacteria</taxon>
        <taxon>Pseudomonadati</taxon>
        <taxon>Pseudomonadota</taxon>
        <taxon>Betaproteobacteria</taxon>
        <taxon>Burkholderiales</taxon>
        <taxon>Oxalobacteraceae</taxon>
        <taxon>Telluria group</taxon>
        <taxon>Duganella</taxon>
    </lineage>
</organism>
<feature type="transmembrane region" description="Helical" evidence="1">
    <location>
        <begin position="146"/>
        <end position="169"/>
    </location>
</feature>
<dbReference type="Pfam" id="PF11193">
    <property type="entry name" value="DUF2812"/>
    <property type="match status" value="1"/>
</dbReference>
<comment type="caution">
    <text evidence="2">The sequence shown here is derived from an EMBL/GenBank/DDBJ whole genome shotgun (WGS) entry which is preliminary data.</text>
</comment>